<proteinExistence type="predicted"/>
<dbReference type="InterPro" id="IPR004242">
    <property type="entry name" value="Transposase_21"/>
</dbReference>
<evidence type="ECO:0000313" key="3">
    <source>
        <dbReference type="Proteomes" id="UP001152795"/>
    </source>
</evidence>
<dbReference type="Proteomes" id="UP001152795">
    <property type="component" value="Unassembled WGS sequence"/>
</dbReference>
<name>A0A6S7FPE1_PARCT</name>
<dbReference type="Pfam" id="PF02992">
    <property type="entry name" value="Transposase_21"/>
    <property type="match status" value="1"/>
</dbReference>
<reference evidence="2" key="1">
    <citation type="submission" date="2020-04" db="EMBL/GenBank/DDBJ databases">
        <authorList>
            <person name="Alioto T."/>
            <person name="Alioto T."/>
            <person name="Gomez Garrido J."/>
        </authorList>
    </citation>
    <scope>NUCLEOTIDE SEQUENCE</scope>
    <source>
        <strain evidence="2">A484AB</strain>
    </source>
</reference>
<dbReference type="AlphaFoldDB" id="A0A6S7FPE1"/>
<accession>A0A6S7FPE1</accession>
<dbReference type="PANTHER" id="PTHR46579">
    <property type="entry name" value="F5/8 TYPE C DOMAIN-CONTAINING PROTEIN-RELATED"/>
    <property type="match status" value="1"/>
</dbReference>
<gene>
    <name evidence="2" type="ORF">PACLA_8A062027</name>
</gene>
<feature type="region of interest" description="Disordered" evidence="1">
    <location>
        <begin position="50"/>
        <end position="78"/>
    </location>
</feature>
<comment type="caution">
    <text evidence="2">The sequence shown here is derived from an EMBL/GenBank/DDBJ whole genome shotgun (WGS) entry which is preliminary data.</text>
</comment>
<sequence length="933" mass="107929">MALDPSRQLKRSLNDGSSTSSSDTDEETVATFNSCDFGGVSAASCDIVKTNSDTNMPENSGDDHDSDSDINSNCGHDEANDELLEDVSTELSEDESSDDEIWPEVSEQLLDQDITSKKPLPDPVPKRRKVQVANSILQWLLYFILIWQGVCHLSDNGLAWLLHFLLQFLKVLNIHLTGELLTELIAIFPTSLYMIRQFLVLDCDNFTKYVVCPKCTACYEYGECVREVHGQHIVKRCSRKNYLRGKMNICNGQLVKRVVLKNRVVKYYPIHYYCYASLINCLENLLQKPDFPERCEEWRERGHLESEQMTDMFDGQLWKDFQRYNGNDFFNVPRNYGLMLNFDFFQPMKHRKDYSVGVLYLVLLNLPRAERFKWENVIVVGIIPAMGKELKNLNSFLEPLVEELKALWKGVRLVSNLSTIPLVFKAALLCTSSDIPASRKLCGFKGHSAELGCSRCLKKFPGSFGEKRNYSGFDEENWQKRKNNQHRRQASRISQCKTKKDGEKLSRKYGINYYSELLKLEYFDVIRFCSIDPMHNLFLGTAKHIFKHWVAEGILDKKDLQTLESRIEGLEVPVDIGRLPKVISSNYGSYTAEQWKNWTLVYSLYALKNVIPRQHFQCWQSYVLACQYLCKPILTNDDIIRSHFLLLKFGRECQNLYGDNFCTPNMHLHCHLKDIIRDYGPIHSFWCFSFERYNGILGSFTTNNRSIELQLMRKLTTLRFLDNMTLDKDLLPFFEDVMNSMKNNAKNAYSAFTLSNLLNFFNTDVALLNAIDWKNTSAIKLPLQKNILIEQLSRTIYKYSTIEIFNQQFGSAAAYRSKRSTGILAAWPRLDGEIDQTRSAMSFGMVDFYFSHSLKFDEEFVKFYFACVTWHQTVDDTSFNLNPLCVASVKDTLPVKSSRFLPVQRISKKCAIAIEENQDKKKRVPYFHAIQSK</sequence>
<dbReference type="EMBL" id="CACRXK020000077">
    <property type="protein sequence ID" value="CAB3977869.1"/>
    <property type="molecule type" value="Genomic_DNA"/>
</dbReference>
<feature type="region of interest" description="Disordered" evidence="1">
    <location>
        <begin position="1"/>
        <end position="27"/>
    </location>
</feature>
<evidence type="ECO:0000256" key="1">
    <source>
        <dbReference type="SAM" id="MobiDB-lite"/>
    </source>
</evidence>
<organism evidence="2 3">
    <name type="scientific">Paramuricea clavata</name>
    <name type="common">Red gorgonian</name>
    <name type="synonym">Violescent sea-whip</name>
    <dbReference type="NCBI Taxonomy" id="317549"/>
    <lineage>
        <taxon>Eukaryota</taxon>
        <taxon>Metazoa</taxon>
        <taxon>Cnidaria</taxon>
        <taxon>Anthozoa</taxon>
        <taxon>Octocorallia</taxon>
        <taxon>Malacalcyonacea</taxon>
        <taxon>Plexauridae</taxon>
        <taxon>Paramuricea</taxon>
    </lineage>
</organism>
<keyword evidence="3" id="KW-1185">Reference proteome</keyword>
<dbReference type="PANTHER" id="PTHR46579:SF2">
    <property type="entry name" value="C2H2-TYPE DOMAIN-CONTAINING PROTEIN"/>
    <property type="match status" value="1"/>
</dbReference>
<evidence type="ECO:0000313" key="2">
    <source>
        <dbReference type="EMBL" id="CAB3977869.1"/>
    </source>
</evidence>
<protein>
    <submittedName>
        <fullName evidence="2">Uncharacterized protein</fullName>
    </submittedName>
</protein>
<dbReference type="OrthoDB" id="8007085at2759"/>